<comment type="subunit">
    <text evidence="14">Homodimer.</text>
</comment>
<dbReference type="Pfam" id="PF00117">
    <property type="entry name" value="GATase"/>
    <property type="match status" value="1"/>
</dbReference>
<evidence type="ECO:0000313" key="19">
    <source>
        <dbReference type="Proteomes" id="UP000237966"/>
    </source>
</evidence>
<dbReference type="InterPro" id="IPR022955">
    <property type="entry name" value="GMP_synthase"/>
</dbReference>
<dbReference type="InterPro" id="IPR017926">
    <property type="entry name" value="GATASE"/>
</dbReference>
<keyword evidence="5 14" id="KW-0436">Ligase</keyword>
<dbReference type="CDD" id="cd01997">
    <property type="entry name" value="GMP_synthase_C"/>
    <property type="match status" value="1"/>
</dbReference>
<protein>
    <recommendedName>
        <fullName evidence="14">GMP synthase [glutamine-hydrolyzing]</fullName>
        <ecNumber evidence="14">6.3.5.2</ecNumber>
    </recommendedName>
    <alternativeName>
        <fullName evidence="14">GMP synthetase</fullName>
    </alternativeName>
    <alternativeName>
        <fullName evidence="14">Glutamine amidotransferase</fullName>
    </alternativeName>
</protein>
<dbReference type="Pfam" id="PF12823">
    <property type="entry name" value="DUF3817"/>
    <property type="match status" value="1"/>
</dbReference>
<dbReference type="OrthoDB" id="9802219at2"/>
<feature type="active site" evidence="14">
    <location>
        <position position="342"/>
    </location>
</feature>
<dbReference type="EC" id="6.3.5.2" evidence="14"/>
<evidence type="ECO:0000256" key="2">
    <source>
        <dbReference type="ARBA" id="ARBA00004651"/>
    </source>
</evidence>
<dbReference type="GO" id="GO:0005829">
    <property type="term" value="C:cytosol"/>
    <property type="evidence" value="ECO:0007669"/>
    <property type="project" value="TreeGrafter"/>
</dbReference>
<dbReference type="SUPFAM" id="SSF54810">
    <property type="entry name" value="GMP synthetase C-terminal dimerisation domain"/>
    <property type="match status" value="1"/>
</dbReference>
<organism evidence="18 19">
    <name type="scientific">Rathayibacter toxicus</name>
    <dbReference type="NCBI Taxonomy" id="145458"/>
    <lineage>
        <taxon>Bacteria</taxon>
        <taxon>Bacillati</taxon>
        <taxon>Actinomycetota</taxon>
        <taxon>Actinomycetes</taxon>
        <taxon>Micrococcales</taxon>
        <taxon>Microbacteriaceae</taxon>
        <taxon>Rathayibacter</taxon>
    </lineage>
</organism>
<dbReference type="NCBIfam" id="TIGR03954">
    <property type="entry name" value="integ_memb_HG"/>
    <property type="match status" value="1"/>
</dbReference>
<dbReference type="UniPathway" id="UPA00189">
    <property type="reaction ID" value="UER00296"/>
</dbReference>
<dbReference type="CDD" id="cd01742">
    <property type="entry name" value="GATase1_GMP_Synthase"/>
    <property type="match status" value="1"/>
</dbReference>
<feature type="transmembrane region" description="Helical" evidence="16">
    <location>
        <begin position="109"/>
        <end position="128"/>
    </location>
</feature>
<evidence type="ECO:0000256" key="7">
    <source>
        <dbReference type="ARBA" id="ARBA00022741"/>
    </source>
</evidence>
<dbReference type="Gene3D" id="3.40.50.620">
    <property type="entry name" value="HUPs"/>
    <property type="match status" value="1"/>
</dbReference>
<keyword evidence="12 16" id="KW-1133">Transmembrane helix</keyword>
<dbReference type="PRINTS" id="PR00099">
    <property type="entry name" value="CPSGATASE"/>
</dbReference>
<dbReference type="FunFam" id="3.40.50.620:FF:000001">
    <property type="entry name" value="GMP synthase [glutamine-hydrolyzing]"/>
    <property type="match status" value="1"/>
</dbReference>
<evidence type="ECO:0000256" key="9">
    <source>
        <dbReference type="ARBA" id="ARBA00022755"/>
    </source>
</evidence>
<dbReference type="SUPFAM" id="SSF52317">
    <property type="entry name" value="Class I glutamine amidotransferase-like"/>
    <property type="match status" value="1"/>
</dbReference>
<dbReference type="Pfam" id="PF03054">
    <property type="entry name" value="tRNA_Me_trans"/>
    <property type="match status" value="1"/>
</dbReference>
<dbReference type="HAMAP" id="MF_00344">
    <property type="entry name" value="GMP_synthase"/>
    <property type="match status" value="1"/>
</dbReference>
<dbReference type="InterPro" id="IPR023845">
    <property type="entry name" value="DUF3817_TM"/>
</dbReference>
<evidence type="ECO:0000256" key="5">
    <source>
        <dbReference type="ARBA" id="ARBA00022598"/>
    </source>
</evidence>
<dbReference type="Proteomes" id="UP000237966">
    <property type="component" value="Unassembled WGS sequence"/>
</dbReference>
<proteinExistence type="inferred from homology"/>
<sequence length="693" mass="75171">MPLEPTPAQFPLIRNALGFYRVASVITGVMLLVLCLEMLLKYGLHVELFAFGQQGVLHFAPMYEVPGGEWKSSGTGVNVSTGVLIAHGWFYVVYLFSDFRLWSAMRWPFSRFVLIALGGVVPTLSFFLEARIAREVRQYLQQRSAVPEPIRRPLITWRPPINDQQSGTPIPHLSEQPVLVVDFGAQYAQLIARRVREAHVYSEIVPAHVTAAEIAAKSPAAIILSGGPASVYEQGTPQLDPAIFDLGVPVLGICYGFQIMAQALGGDVVNTGLREYGATTVTLVSDGGVLLGDQPSEQTVWMSHGDCVAAAPEGFEVLASTSSTPVAAFASDERRLYGVQWHPEVKHSEHGQTVLENFLHRAAGIPAEWNSAHVIDEQVALIRELVGSGRVICALSGGVDSAVAAALVHRAVGDQLTCVFVDHGLLRHDERRQVEEDYVAATGVRLVTVDAREQFLAALAGVSDPEQKRKIIGREFIRTFETTAESLVLEAQGAGESIDFLVQGTLYPDVVESGGGTGTANIKSHHNVGGLPEDLQFTLVEPLRTLFKDEVRAIGRELGLPEAIVGRQPFPGPGLGIRIVGEVTQERLDLLRVADAIVRAELNAAGLDSKIWQCPVVLLADVRSVGVQGDGRTYGHPIVLRPVSSEDAMTADWTRLPYDLLARISTRITNEVSGVNRVVLDVTSKPPGTIEWE</sequence>
<dbReference type="Pfam" id="PF00958">
    <property type="entry name" value="GMP_synt_C"/>
    <property type="match status" value="1"/>
</dbReference>
<feature type="active site" description="Nucleophile" evidence="14">
    <location>
        <position position="254"/>
    </location>
</feature>
<evidence type="ECO:0000256" key="6">
    <source>
        <dbReference type="ARBA" id="ARBA00022692"/>
    </source>
</evidence>
<dbReference type="GO" id="GO:0003921">
    <property type="term" value="F:GMP synthase activity"/>
    <property type="evidence" value="ECO:0007669"/>
    <property type="project" value="InterPro"/>
</dbReference>
<keyword evidence="4" id="KW-1003">Cell membrane</keyword>
<evidence type="ECO:0000256" key="8">
    <source>
        <dbReference type="ARBA" id="ARBA00022749"/>
    </source>
</evidence>
<dbReference type="PRINTS" id="PR00096">
    <property type="entry name" value="GATASE"/>
</dbReference>
<keyword evidence="7 14" id="KW-0547">Nucleotide-binding</keyword>
<evidence type="ECO:0000256" key="11">
    <source>
        <dbReference type="ARBA" id="ARBA00022962"/>
    </source>
</evidence>
<comment type="subcellular location">
    <subcellularLocation>
        <location evidence="2">Cell membrane</location>
        <topology evidence="2">Multi-pass membrane protein</topology>
    </subcellularLocation>
</comment>
<dbReference type="PROSITE" id="PS51553">
    <property type="entry name" value="GMPS_ATP_PPASE"/>
    <property type="match status" value="1"/>
</dbReference>
<name>A0A2S5Y8U0_9MICO</name>
<comment type="catalytic activity">
    <reaction evidence="14">
        <text>XMP + L-glutamine + ATP + H2O = GMP + L-glutamate + AMP + diphosphate + 2 H(+)</text>
        <dbReference type="Rhea" id="RHEA:11680"/>
        <dbReference type="ChEBI" id="CHEBI:15377"/>
        <dbReference type="ChEBI" id="CHEBI:15378"/>
        <dbReference type="ChEBI" id="CHEBI:29985"/>
        <dbReference type="ChEBI" id="CHEBI:30616"/>
        <dbReference type="ChEBI" id="CHEBI:33019"/>
        <dbReference type="ChEBI" id="CHEBI:57464"/>
        <dbReference type="ChEBI" id="CHEBI:58115"/>
        <dbReference type="ChEBI" id="CHEBI:58359"/>
        <dbReference type="ChEBI" id="CHEBI:456215"/>
        <dbReference type="EC" id="6.3.5.2"/>
    </reaction>
</comment>
<dbReference type="NCBIfam" id="TIGR00884">
    <property type="entry name" value="guaA_Cterm"/>
    <property type="match status" value="1"/>
</dbReference>
<dbReference type="GO" id="GO:0005886">
    <property type="term" value="C:plasma membrane"/>
    <property type="evidence" value="ECO:0007669"/>
    <property type="project" value="UniProtKB-SubCell"/>
</dbReference>
<dbReference type="PANTHER" id="PTHR11922:SF2">
    <property type="entry name" value="GMP SYNTHASE [GLUTAMINE-HYDROLYZING]"/>
    <property type="match status" value="1"/>
</dbReference>
<dbReference type="InterPro" id="IPR004739">
    <property type="entry name" value="GMP_synth_GATase"/>
</dbReference>
<dbReference type="FunFam" id="3.30.300.10:FF:000002">
    <property type="entry name" value="GMP synthase [glutamine-hydrolyzing]"/>
    <property type="match status" value="1"/>
</dbReference>
<dbReference type="InterPro" id="IPR001674">
    <property type="entry name" value="GMP_synth_C"/>
</dbReference>
<accession>A0A2S5Y8U0</accession>
<evidence type="ECO:0000256" key="10">
    <source>
        <dbReference type="ARBA" id="ARBA00022840"/>
    </source>
</evidence>
<feature type="active site" evidence="14">
    <location>
        <position position="344"/>
    </location>
</feature>
<dbReference type="InterPro" id="IPR029062">
    <property type="entry name" value="Class_I_gatase-like"/>
</dbReference>
<dbReference type="PROSITE" id="PS51273">
    <property type="entry name" value="GATASE_TYPE_1"/>
    <property type="match status" value="1"/>
</dbReference>
<keyword evidence="13 16" id="KW-0472">Membrane</keyword>
<keyword evidence="6 16" id="KW-0812">Transmembrane</keyword>
<evidence type="ECO:0000256" key="4">
    <source>
        <dbReference type="ARBA" id="ARBA00022475"/>
    </source>
</evidence>
<dbReference type="GO" id="GO:0005524">
    <property type="term" value="F:ATP binding"/>
    <property type="evidence" value="ECO:0007669"/>
    <property type="project" value="UniProtKB-UniRule"/>
</dbReference>
<dbReference type="AlphaFoldDB" id="A0A2S5Y8U0"/>
<dbReference type="PRINTS" id="PR00097">
    <property type="entry name" value="ANTSNTHASEII"/>
</dbReference>
<dbReference type="Gene3D" id="3.30.300.10">
    <property type="match status" value="1"/>
</dbReference>
<comment type="pathway">
    <text evidence="3 14">Purine metabolism; GMP biosynthesis; GMP from XMP (L-Gln route): step 1/1.</text>
</comment>
<evidence type="ECO:0000256" key="13">
    <source>
        <dbReference type="ARBA" id="ARBA00023136"/>
    </source>
</evidence>
<feature type="binding site" evidence="15">
    <location>
        <begin position="396"/>
        <end position="402"/>
    </location>
    <ligand>
        <name>ATP</name>
        <dbReference type="ChEBI" id="CHEBI:30616"/>
    </ligand>
</feature>
<dbReference type="NCBIfam" id="TIGR00888">
    <property type="entry name" value="guaA_Nterm"/>
    <property type="match status" value="1"/>
</dbReference>
<dbReference type="PANTHER" id="PTHR11922">
    <property type="entry name" value="GMP SYNTHASE-RELATED"/>
    <property type="match status" value="1"/>
</dbReference>
<keyword evidence="8 14" id="KW-0332">GMP biosynthesis</keyword>
<comment type="function">
    <text evidence="1 14">Catalyzes the synthesis of GMP from XMP.</text>
</comment>
<dbReference type="InterPro" id="IPR025777">
    <property type="entry name" value="GMPS_ATP_PPase_dom"/>
</dbReference>
<comment type="caution">
    <text evidence="18">The sequence shown here is derived from an EMBL/GenBank/DDBJ whole genome shotgun (WGS) entry which is preliminary data.</text>
</comment>
<dbReference type="SUPFAM" id="SSF52402">
    <property type="entry name" value="Adenine nucleotide alpha hydrolases-like"/>
    <property type="match status" value="1"/>
</dbReference>
<evidence type="ECO:0000256" key="14">
    <source>
        <dbReference type="HAMAP-Rule" id="MF_00344"/>
    </source>
</evidence>
<dbReference type="InterPro" id="IPR014729">
    <property type="entry name" value="Rossmann-like_a/b/a_fold"/>
</dbReference>
<evidence type="ECO:0000256" key="12">
    <source>
        <dbReference type="ARBA" id="ARBA00022989"/>
    </source>
</evidence>
<keyword evidence="11 14" id="KW-0315">Glutamine amidotransferase</keyword>
<evidence type="ECO:0000256" key="3">
    <source>
        <dbReference type="ARBA" id="ARBA00005153"/>
    </source>
</evidence>
<dbReference type="FunFam" id="3.40.50.880:FF:000001">
    <property type="entry name" value="GMP synthase [glutamine-hydrolyzing]"/>
    <property type="match status" value="1"/>
</dbReference>
<dbReference type="EMBL" id="PSWU01000004">
    <property type="protein sequence ID" value="PPI16348.1"/>
    <property type="molecule type" value="Genomic_DNA"/>
</dbReference>
<feature type="domain" description="GMPS ATP-PPase" evidence="17">
    <location>
        <begin position="369"/>
        <end position="567"/>
    </location>
</feature>
<evidence type="ECO:0000313" key="18">
    <source>
        <dbReference type="EMBL" id="PPI16348.1"/>
    </source>
</evidence>
<evidence type="ECO:0000256" key="15">
    <source>
        <dbReference type="PROSITE-ProRule" id="PRU00886"/>
    </source>
</evidence>
<keyword evidence="10 14" id="KW-0067">ATP-binding</keyword>
<feature type="transmembrane region" description="Helical" evidence="16">
    <location>
        <begin position="20"/>
        <end position="40"/>
    </location>
</feature>
<dbReference type="NCBIfam" id="NF000848">
    <property type="entry name" value="PRK00074.1"/>
    <property type="match status" value="1"/>
</dbReference>
<reference evidence="18 19" key="1">
    <citation type="submission" date="2018-02" db="EMBL/GenBank/DDBJ databases">
        <title>Bacteriophage NCPPB3778 and a type I-E CRISPR drive the evolution of the US Biological Select Agent, Rathayibacter toxicus.</title>
        <authorList>
            <person name="Davis E.W.II."/>
            <person name="Tabima J.F."/>
            <person name="Weisberg A.J."/>
            <person name="Lopes L.D."/>
            <person name="Wiseman M.S."/>
            <person name="Wiseman M.S."/>
            <person name="Pupko T."/>
            <person name="Belcher M.S."/>
            <person name="Sechler A.J."/>
            <person name="Tancos M.A."/>
            <person name="Schroeder B.K."/>
            <person name="Murray T.D."/>
            <person name="Luster D.G."/>
            <person name="Schneider W.L."/>
            <person name="Rogers E."/>
            <person name="Andreote F.D."/>
            <person name="Grunwald N.J."/>
            <person name="Putnam M.L."/>
            <person name="Chang J.H."/>
        </authorList>
    </citation>
    <scope>NUCLEOTIDE SEQUENCE [LARGE SCALE GENOMIC DNA]</scope>
    <source>
        <strain evidence="18 19">FH99</strain>
    </source>
</reference>
<gene>
    <name evidence="14" type="primary">guaA</name>
    <name evidence="18" type="ORF">C5C51_02800</name>
</gene>
<feature type="transmembrane region" description="Helical" evidence="16">
    <location>
        <begin position="77"/>
        <end position="97"/>
    </location>
</feature>
<keyword evidence="9 14" id="KW-0658">Purine biosynthesis</keyword>
<evidence type="ECO:0000256" key="16">
    <source>
        <dbReference type="SAM" id="Phobius"/>
    </source>
</evidence>
<dbReference type="Gene3D" id="3.40.50.880">
    <property type="match status" value="1"/>
</dbReference>
<evidence type="ECO:0000256" key="1">
    <source>
        <dbReference type="ARBA" id="ARBA00002332"/>
    </source>
</evidence>
<evidence type="ECO:0000259" key="17">
    <source>
        <dbReference type="PROSITE" id="PS51553"/>
    </source>
</evidence>